<proteinExistence type="inferred from homology"/>
<feature type="transmembrane region" description="Helical" evidence="4">
    <location>
        <begin position="217"/>
        <end position="237"/>
    </location>
</feature>
<dbReference type="InterPro" id="IPR036259">
    <property type="entry name" value="MFS_trans_sf"/>
</dbReference>
<feature type="compositionally biased region" description="Basic and acidic residues" evidence="3">
    <location>
        <begin position="1"/>
        <end position="15"/>
    </location>
</feature>
<organism evidence="6 7">
    <name type="scientific">Aplosporella prunicola CBS 121167</name>
    <dbReference type="NCBI Taxonomy" id="1176127"/>
    <lineage>
        <taxon>Eukaryota</taxon>
        <taxon>Fungi</taxon>
        <taxon>Dikarya</taxon>
        <taxon>Ascomycota</taxon>
        <taxon>Pezizomycotina</taxon>
        <taxon>Dothideomycetes</taxon>
        <taxon>Dothideomycetes incertae sedis</taxon>
        <taxon>Botryosphaeriales</taxon>
        <taxon>Aplosporellaceae</taxon>
        <taxon>Aplosporella</taxon>
    </lineage>
</organism>
<comment type="subcellular location">
    <subcellularLocation>
        <location evidence="1">Membrane</location>
        <topology evidence="1">Multi-pass membrane protein</topology>
    </subcellularLocation>
</comment>
<dbReference type="InterPro" id="IPR020846">
    <property type="entry name" value="MFS_dom"/>
</dbReference>
<dbReference type="Pfam" id="PF07690">
    <property type="entry name" value="MFS_1"/>
    <property type="match status" value="1"/>
</dbReference>
<keyword evidence="4" id="KW-1133">Transmembrane helix</keyword>
<dbReference type="GO" id="GO:0022857">
    <property type="term" value="F:transmembrane transporter activity"/>
    <property type="evidence" value="ECO:0007669"/>
    <property type="project" value="InterPro"/>
</dbReference>
<dbReference type="Proteomes" id="UP000799438">
    <property type="component" value="Unassembled WGS sequence"/>
</dbReference>
<dbReference type="EMBL" id="ML995477">
    <property type="protein sequence ID" value="KAF2145556.1"/>
    <property type="molecule type" value="Genomic_DNA"/>
</dbReference>
<dbReference type="AlphaFoldDB" id="A0A6A6BN96"/>
<evidence type="ECO:0000256" key="1">
    <source>
        <dbReference type="ARBA" id="ARBA00004141"/>
    </source>
</evidence>
<accession>A0A6A6BN96</accession>
<name>A0A6A6BN96_9PEZI</name>
<dbReference type="PROSITE" id="PS50850">
    <property type="entry name" value="MFS"/>
    <property type="match status" value="1"/>
</dbReference>
<dbReference type="SUPFAM" id="SSF103473">
    <property type="entry name" value="MFS general substrate transporter"/>
    <property type="match status" value="1"/>
</dbReference>
<keyword evidence="4" id="KW-0812">Transmembrane</keyword>
<dbReference type="OrthoDB" id="2213137at2759"/>
<feature type="region of interest" description="Disordered" evidence="3">
    <location>
        <begin position="1"/>
        <end position="46"/>
    </location>
</feature>
<gene>
    <name evidence="6" type="ORF">K452DRAFT_220828</name>
</gene>
<dbReference type="GO" id="GO:0016020">
    <property type="term" value="C:membrane"/>
    <property type="evidence" value="ECO:0007669"/>
    <property type="project" value="UniProtKB-SubCell"/>
</dbReference>
<evidence type="ECO:0000259" key="5">
    <source>
        <dbReference type="PROSITE" id="PS50850"/>
    </source>
</evidence>
<dbReference type="GeneID" id="54293979"/>
<feature type="transmembrane region" description="Helical" evidence="4">
    <location>
        <begin position="186"/>
        <end position="205"/>
    </location>
</feature>
<evidence type="ECO:0000256" key="3">
    <source>
        <dbReference type="SAM" id="MobiDB-lite"/>
    </source>
</evidence>
<dbReference type="PANTHER" id="PTHR11360">
    <property type="entry name" value="MONOCARBOXYLATE TRANSPORTER"/>
    <property type="match status" value="1"/>
</dbReference>
<dbReference type="RefSeq" id="XP_033401268.1">
    <property type="nucleotide sequence ID" value="XM_033536483.1"/>
</dbReference>
<feature type="domain" description="Major facilitator superfamily (MFS) profile" evidence="5">
    <location>
        <begin position="260"/>
        <end position="470"/>
    </location>
</feature>
<protein>
    <recommendedName>
        <fullName evidence="5">Major facilitator superfamily (MFS) profile domain-containing protein</fullName>
    </recommendedName>
</protein>
<feature type="transmembrane region" description="Helical" evidence="4">
    <location>
        <begin position="382"/>
        <end position="399"/>
    </location>
</feature>
<dbReference type="InterPro" id="IPR050327">
    <property type="entry name" value="Proton-linked_MCT"/>
</dbReference>
<keyword evidence="4" id="KW-0472">Membrane</keyword>
<dbReference type="PANTHER" id="PTHR11360:SF315">
    <property type="entry name" value="TRANSPORTER MCH2-RELATED"/>
    <property type="match status" value="1"/>
</dbReference>
<reference evidence="6" key="1">
    <citation type="journal article" date="2020" name="Stud. Mycol.">
        <title>101 Dothideomycetes genomes: a test case for predicting lifestyles and emergence of pathogens.</title>
        <authorList>
            <person name="Haridas S."/>
            <person name="Albert R."/>
            <person name="Binder M."/>
            <person name="Bloem J."/>
            <person name="Labutti K."/>
            <person name="Salamov A."/>
            <person name="Andreopoulos B."/>
            <person name="Baker S."/>
            <person name="Barry K."/>
            <person name="Bills G."/>
            <person name="Bluhm B."/>
            <person name="Cannon C."/>
            <person name="Castanera R."/>
            <person name="Culley D."/>
            <person name="Daum C."/>
            <person name="Ezra D."/>
            <person name="Gonzalez J."/>
            <person name="Henrissat B."/>
            <person name="Kuo A."/>
            <person name="Liang C."/>
            <person name="Lipzen A."/>
            <person name="Lutzoni F."/>
            <person name="Magnuson J."/>
            <person name="Mondo S."/>
            <person name="Nolan M."/>
            <person name="Ohm R."/>
            <person name="Pangilinan J."/>
            <person name="Park H.-J."/>
            <person name="Ramirez L."/>
            <person name="Alfaro M."/>
            <person name="Sun H."/>
            <person name="Tritt A."/>
            <person name="Yoshinaga Y."/>
            <person name="Zwiers L.-H."/>
            <person name="Turgeon B."/>
            <person name="Goodwin S."/>
            <person name="Spatafora J."/>
            <person name="Crous P."/>
            <person name="Grigoriev I."/>
        </authorList>
    </citation>
    <scope>NUCLEOTIDE SEQUENCE</scope>
    <source>
        <strain evidence="6">CBS 121167</strain>
    </source>
</reference>
<feature type="transmembrane region" description="Helical" evidence="4">
    <location>
        <begin position="159"/>
        <end position="180"/>
    </location>
</feature>
<evidence type="ECO:0000256" key="2">
    <source>
        <dbReference type="ARBA" id="ARBA00006727"/>
    </source>
</evidence>
<sequence>MNGSLKAKESTEGDISRLPSATPSLRSVAPPEKNADKELAPATSAVTPDVPPNGGYGWVCTAAVFWINAHTWGLNSAYGVFLAHYLSTNTFAGATRLEFAFVGGLSISQALLVAPAATWTTGRFGTRTTLLVGVGFETAALVGASFARQMWQLFLSQGVCFGFGMGFLFVGSVGVVPQWFTTRRSFANGITASGSGLGGLMYSLATNAMIQRIGLAWAFRVLAICACVVNTACSLLVRDRNKHVGSSQRAFDVSLLRRPEVFLLLGFGFLSMLGYIVLLFSLPNYARSIGLTAQQGSVVGALLNLGQALGRSPIGFFSDAVGRMNMAAGMTLLAGVFALVVWTNATSYGVLLFFAVLVGTVAGTYWAVVAPVTSETVGLRRLPAALSITWLVLVLPTTFSEPIALQITAANGGNYRGAQIFTGFMYVGAAGFMLLLRAWKIGELERAGDGSAATASTSSFLRRLVVLRRV</sequence>
<evidence type="ECO:0000256" key="4">
    <source>
        <dbReference type="SAM" id="Phobius"/>
    </source>
</evidence>
<feature type="transmembrane region" description="Helical" evidence="4">
    <location>
        <begin position="129"/>
        <end position="147"/>
    </location>
</feature>
<feature type="transmembrane region" description="Helical" evidence="4">
    <location>
        <begin position="261"/>
        <end position="282"/>
    </location>
</feature>
<dbReference type="InterPro" id="IPR011701">
    <property type="entry name" value="MFS"/>
</dbReference>
<feature type="transmembrane region" description="Helical" evidence="4">
    <location>
        <begin position="324"/>
        <end position="342"/>
    </location>
</feature>
<feature type="transmembrane region" description="Helical" evidence="4">
    <location>
        <begin position="99"/>
        <end position="117"/>
    </location>
</feature>
<comment type="similarity">
    <text evidence="2">Belongs to the major facilitator superfamily. Monocarboxylate porter (TC 2.A.1.13) family.</text>
</comment>
<feature type="transmembrane region" description="Helical" evidence="4">
    <location>
        <begin position="419"/>
        <end position="436"/>
    </location>
</feature>
<evidence type="ECO:0000313" key="7">
    <source>
        <dbReference type="Proteomes" id="UP000799438"/>
    </source>
</evidence>
<dbReference type="Gene3D" id="1.20.1250.20">
    <property type="entry name" value="MFS general substrate transporter like domains"/>
    <property type="match status" value="2"/>
</dbReference>
<feature type="transmembrane region" description="Helical" evidence="4">
    <location>
        <begin position="348"/>
        <end position="370"/>
    </location>
</feature>
<keyword evidence="7" id="KW-1185">Reference proteome</keyword>
<evidence type="ECO:0000313" key="6">
    <source>
        <dbReference type="EMBL" id="KAF2145556.1"/>
    </source>
</evidence>